<dbReference type="CDD" id="cd07962">
    <property type="entry name" value="Anticodon_Ia_Val"/>
    <property type="match status" value="1"/>
</dbReference>
<dbReference type="PROSITE" id="PS00175">
    <property type="entry name" value="PG_MUTASE"/>
    <property type="match status" value="1"/>
</dbReference>
<feature type="binding site" evidence="13">
    <location>
        <begin position="535"/>
        <end position="538"/>
    </location>
    <ligand>
        <name>substrate</name>
    </ligand>
</feature>
<sequence>MDPRYNIKEVEARIYEAWEKSGLFNPDVCVEKGFTRKDAEPFSVVLPPPNVTGTLHLGHAYEDTFQDIIVRFERMRGKRTLWVPGTDHAAIATQAKVEKELLKTEKKNRHDLGREEFLRRVNAFAKESRDTIVRQIRRMGASLDWSREAYTLDDERNLAVRTAFKEMYDLGLIYRGSRVVNWDPKGQTVISDDEVTHEERTAKMYTFRYEKDFPIAISTTRPETKVGDTAVAVHPSDERYKKFVGREFDVTFVGVPLHIKIIADESVEKDFGTGALGVTPAHSMADWEMAQKHKLPLVQVIDEYARMTIEGTLNGKKTLEARELIVAQLKEQGLIEKEEEATQNVSVSERTGGVIEPLPKLQWFVAVDKIFKSQFSIFNGIKKGQAVTLKELMKKAVTSGSVKILPERFEKSYLRWIENLRDWCISRQIWFGHRIPVWYCMSCGEPHVDMNIKSKWFLVRHGETDWNKEGRAQGSRSDTPLNDTGRTQAKEAGKALKNEKIDLVISSPQLRAKETAEIIARETGAEIMFDETLREMDYGDIEGKSIEEITKEHGTFLIRPYKKLGGESFEEVEKRVKTALHAHRKAYEGKNVVITGHGVALALFLNHVNGKPFDGSPLPRIDNAKVVTLEIGNPCAKCGADMYEEDPDTFDTWFSSAMWTFSTLGWPSFAKASEGKPSHTPKKGELGPENDMANYHPTSFMGPGYEILYLWVARMILMSGCLLGETPFHTVALHGIVRDAKGQKFSKSLGNGVDPLVLAEQYGADAIRMALIVGTALGNDVKFDEQKVKGYRNFSTKIWNVARFVEMNKPAGDRRPPKTDRNHHHITKLETLKHEVTTYIEHIEFHLAAEKLYHYVWHTFADKIIEAEKERLKNGTDDEKAESYALLEHLLLESLKMLHPFMPFVTEEIYQIFKPGVMLMVEKW</sequence>
<feature type="binding site" evidence="13">
    <location>
        <position position="511"/>
    </location>
    <ligand>
        <name>substrate</name>
    </ligand>
</feature>
<feature type="domain" description="Aminoacyl-tRNA synthetase class Ia" evidence="15">
    <location>
        <begin position="635"/>
        <end position="784"/>
    </location>
</feature>
<evidence type="ECO:0000256" key="2">
    <source>
        <dbReference type="ARBA" id="ARBA00011245"/>
    </source>
</evidence>
<feature type="domain" description="Aminoacyl-tRNA synthetase class Ia" evidence="15">
    <location>
        <begin position="14"/>
        <end position="456"/>
    </location>
</feature>
<keyword evidence="7 14" id="KW-0067">ATP-binding</keyword>
<evidence type="ECO:0000256" key="13">
    <source>
        <dbReference type="PIRSR" id="PIRSR613078-2"/>
    </source>
</evidence>
<comment type="subunit">
    <text evidence="2">Monomer.</text>
</comment>
<evidence type="ECO:0000256" key="10">
    <source>
        <dbReference type="ARBA" id="ARBA00029936"/>
    </source>
</evidence>
<evidence type="ECO:0000256" key="11">
    <source>
        <dbReference type="ARBA" id="ARBA00047552"/>
    </source>
</evidence>
<name>A0A1G2CD67_9BACT</name>
<dbReference type="GO" id="GO:0002161">
    <property type="term" value="F:aminoacyl-tRNA deacylase activity"/>
    <property type="evidence" value="ECO:0007669"/>
    <property type="project" value="InterPro"/>
</dbReference>
<dbReference type="InterPro" id="IPR002300">
    <property type="entry name" value="aa-tRNA-synth_Ia"/>
</dbReference>
<dbReference type="FunFam" id="1.10.730.10:FF:000002">
    <property type="entry name" value="Leucine--tRNA ligase"/>
    <property type="match status" value="1"/>
</dbReference>
<keyword evidence="6 14" id="KW-0547">Nucleotide-binding</keyword>
<comment type="caution">
    <text evidence="17">The sequence shown here is derived from an EMBL/GenBank/DDBJ whole genome shotgun (WGS) entry which is preliminary data.</text>
</comment>
<feature type="binding site" evidence="13">
    <location>
        <begin position="460"/>
        <end position="467"/>
    </location>
    <ligand>
        <name>substrate</name>
    </ligand>
</feature>
<dbReference type="Gene3D" id="1.10.730.10">
    <property type="entry name" value="Isoleucyl-tRNA Synthetase, Domain 1"/>
    <property type="match status" value="1"/>
</dbReference>
<evidence type="ECO:0000259" key="16">
    <source>
        <dbReference type="Pfam" id="PF08264"/>
    </source>
</evidence>
<evidence type="ECO:0000256" key="8">
    <source>
        <dbReference type="ARBA" id="ARBA00022917"/>
    </source>
</evidence>
<evidence type="ECO:0000256" key="1">
    <source>
        <dbReference type="ARBA" id="ARBA00004496"/>
    </source>
</evidence>
<evidence type="ECO:0000256" key="12">
    <source>
        <dbReference type="PIRSR" id="PIRSR613078-1"/>
    </source>
</evidence>
<dbReference type="InterPro" id="IPR009080">
    <property type="entry name" value="tRNAsynth_Ia_anticodon-bd"/>
</dbReference>
<dbReference type="PANTHER" id="PTHR11946:SF93">
    <property type="entry name" value="VALINE--TRNA LIGASE, CHLOROPLASTIC_MITOCHONDRIAL 2"/>
    <property type="match status" value="1"/>
</dbReference>
<dbReference type="InterPro" id="IPR013078">
    <property type="entry name" value="His_Pase_superF_clade-1"/>
</dbReference>
<evidence type="ECO:0000256" key="14">
    <source>
        <dbReference type="RuleBase" id="RU363035"/>
    </source>
</evidence>
<feature type="active site" description="Tele-phosphohistidine intermediate" evidence="12">
    <location>
        <position position="461"/>
    </location>
</feature>
<dbReference type="PRINTS" id="PR00986">
    <property type="entry name" value="TRNASYNTHVAL"/>
</dbReference>
<dbReference type="Pfam" id="PF08264">
    <property type="entry name" value="Anticodon_1"/>
    <property type="match status" value="1"/>
</dbReference>
<dbReference type="SUPFAM" id="SSF50677">
    <property type="entry name" value="ValRS/IleRS/LeuRS editing domain"/>
    <property type="match status" value="1"/>
</dbReference>
<dbReference type="InterPro" id="IPR029033">
    <property type="entry name" value="His_PPase_superfam"/>
</dbReference>
<evidence type="ECO:0000313" key="17">
    <source>
        <dbReference type="EMBL" id="OGY99314.1"/>
    </source>
</evidence>
<gene>
    <name evidence="17" type="ORF">A2945_05100</name>
</gene>
<dbReference type="STRING" id="1798650.A2945_05100"/>
<proteinExistence type="inferred from homology"/>
<evidence type="ECO:0000256" key="5">
    <source>
        <dbReference type="ARBA" id="ARBA00022598"/>
    </source>
</evidence>
<keyword evidence="4" id="KW-0963">Cytoplasm</keyword>
<dbReference type="Gene3D" id="3.90.740.10">
    <property type="entry name" value="Valyl/Leucyl/Isoleucyl-tRNA synthetase, editing domain"/>
    <property type="match status" value="1"/>
</dbReference>
<dbReference type="GO" id="GO:0005829">
    <property type="term" value="C:cytosol"/>
    <property type="evidence" value="ECO:0007669"/>
    <property type="project" value="TreeGrafter"/>
</dbReference>
<keyword evidence="5 14" id="KW-0436">Ligase</keyword>
<protein>
    <recommendedName>
        <fullName evidence="3">valine--tRNA ligase</fullName>
        <ecNumber evidence="3">6.1.1.9</ecNumber>
    </recommendedName>
    <alternativeName>
        <fullName evidence="10">Valyl-tRNA synthetase</fullName>
    </alternativeName>
</protein>
<reference evidence="17 18" key="1">
    <citation type="journal article" date="2016" name="Nat. Commun.">
        <title>Thousands of microbial genomes shed light on interconnected biogeochemical processes in an aquifer system.</title>
        <authorList>
            <person name="Anantharaman K."/>
            <person name="Brown C.T."/>
            <person name="Hug L.A."/>
            <person name="Sharon I."/>
            <person name="Castelle C.J."/>
            <person name="Probst A.J."/>
            <person name="Thomas B.C."/>
            <person name="Singh A."/>
            <person name="Wilkins M.J."/>
            <person name="Karaoz U."/>
            <person name="Brodie E.L."/>
            <person name="Williams K.H."/>
            <person name="Hubbard S.S."/>
            <person name="Banfield J.F."/>
        </authorList>
    </citation>
    <scope>NUCLEOTIDE SEQUENCE [LARGE SCALE GENOMIC DNA]</scope>
</reference>
<evidence type="ECO:0000256" key="9">
    <source>
        <dbReference type="ARBA" id="ARBA00023146"/>
    </source>
</evidence>
<dbReference type="SUPFAM" id="SSF53254">
    <property type="entry name" value="Phosphoglycerate mutase-like"/>
    <property type="match status" value="1"/>
</dbReference>
<comment type="similarity">
    <text evidence="14">Belongs to the class-I aminoacyl-tRNA synthetase family.</text>
</comment>
<feature type="active site" description="Proton donor/acceptor" evidence="12">
    <location>
        <position position="535"/>
    </location>
</feature>
<dbReference type="PANTHER" id="PTHR11946">
    <property type="entry name" value="VALYL-TRNA SYNTHETASES"/>
    <property type="match status" value="1"/>
</dbReference>
<dbReference type="InterPro" id="IPR014729">
    <property type="entry name" value="Rossmann-like_a/b/a_fold"/>
</dbReference>
<dbReference type="SUPFAM" id="SSF52374">
    <property type="entry name" value="Nucleotidylyl transferase"/>
    <property type="match status" value="1"/>
</dbReference>
<dbReference type="InterPro" id="IPR009008">
    <property type="entry name" value="Val/Leu/Ile-tRNA-synth_edit"/>
</dbReference>
<dbReference type="InterPro" id="IPR001412">
    <property type="entry name" value="aa-tRNA-synth_I_CS"/>
</dbReference>
<dbReference type="EMBL" id="MHLA01000017">
    <property type="protein sequence ID" value="OGY99314.1"/>
    <property type="molecule type" value="Genomic_DNA"/>
</dbReference>
<dbReference type="AlphaFoldDB" id="A0A1G2CD67"/>
<comment type="subcellular location">
    <subcellularLocation>
        <location evidence="1">Cytoplasm</location>
    </subcellularLocation>
</comment>
<keyword evidence="9 14" id="KW-0030">Aminoacyl-tRNA synthetase</keyword>
<dbReference type="GO" id="GO:0004832">
    <property type="term" value="F:valine-tRNA ligase activity"/>
    <property type="evidence" value="ECO:0007669"/>
    <property type="project" value="UniProtKB-EC"/>
</dbReference>
<dbReference type="Proteomes" id="UP000178880">
    <property type="component" value="Unassembled WGS sequence"/>
</dbReference>
<dbReference type="Pfam" id="PF00133">
    <property type="entry name" value="tRNA-synt_1"/>
    <property type="match status" value="2"/>
</dbReference>
<evidence type="ECO:0000256" key="6">
    <source>
        <dbReference type="ARBA" id="ARBA00022741"/>
    </source>
</evidence>
<dbReference type="GO" id="GO:0006438">
    <property type="term" value="P:valyl-tRNA aminoacylation"/>
    <property type="evidence" value="ECO:0007669"/>
    <property type="project" value="InterPro"/>
</dbReference>
<dbReference type="InterPro" id="IPR013155">
    <property type="entry name" value="M/V/L/I-tRNA-synth_anticd-bd"/>
</dbReference>
<evidence type="ECO:0000256" key="7">
    <source>
        <dbReference type="ARBA" id="ARBA00022840"/>
    </source>
</evidence>
<dbReference type="EC" id="6.1.1.9" evidence="3"/>
<dbReference type="SMART" id="SM00855">
    <property type="entry name" value="PGAM"/>
    <property type="match status" value="1"/>
</dbReference>
<evidence type="ECO:0000313" key="18">
    <source>
        <dbReference type="Proteomes" id="UP000178880"/>
    </source>
</evidence>
<keyword evidence="8 14" id="KW-0648">Protein biosynthesis</keyword>
<dbReference type="Gene3D" id="3.40.50.620">
    <property type="entry name" value="HUPs"/>
    <property type="match status" value="2"/>
</dbReference>
<comment type="catalytic activity">
    <reaction evidence="11">
        <text>tRNA(Val) + L-valine + ATP = L-valyl-tRNA(Val) + AMP + diphosphate</text>
        <dbReference type="Rhea" id="RHEA:10704"/>
        <dbReference type="Rhea" id="RHEA-COMP:9672"/>
        <dbReference type="Rhea" id="RHEA-COMP:9708"/>
        <dbReference type="ChEBI" id="CHEBI:30616"/>
        <dbReference type="ChEBI" id="CHEBI:33019"/>
        <dbReference type="ChEBI" id="CHEBI:57762"/>
        <dbReference type="ChEBI" id="CHEBI:78442"/>
        <dbReference type="ChEBI" id="CHEBI:78537"/>
        <dbReference type="ChEBI" id="CHEBI:456215"/>
        <dbReference type="EC" id="6.1.1.9"/>
    </reaction>
</comment>
<evidence type="ECO:0000256" key="3">
    <source>
        <dbReference type="ARBA" id="ARBA00013169"/>
    </source>
</evidence>
<dbReference type="InterPro" id="IPR033705">
    <property type="entry name" value="Anticodon_Ia_Val"/>
</dbReference>
<evidence type="ECO:0000259" key="15">
    <source>
        <dbReference type="Pfam" id="PF00133"/>
    </source>
</evidence>
<dbReference type="GO" id="GO:0005524">
    <property type="term" value="F:ATP binding"/>
    <property type="evidence" value="ECO:0007669"/>
    <property type="project" value="UniProtKB-KW"/>
</dbReference>
<dbReference type="SUPFAM" id="SSF47323">
    <property type="entry name" value="Anticodon-binding domain of a subclass of class I aminoacyl-tRNA synthetases"/>
    <property type="match status" value="1"/>
</dbReference>
<organism evidence="17 18">
    <name type="scientific">Candidatus Liptonbacteria bacterium RIFCSPLOWO2_01_FULL_52_25</name>
    <dbReference type="NCBI Taxonomy" id="1798650"/>
    <lineage>
        <taxon>Bacteria</taxon>
        <taxon>Candidatus Liptoniibacteriota</taxon>
    </lineage>
</organism>
<dbReference type="FunFam" id="3.40.50.620:FF:000032">
    <property type="entry name" value="Valine--tRNA ligase"/>
    <property type="match status" value="1"/>
</dbReference>
<dbReference type="Gene3D" id="3.40.50.1240">
    <property type="entry name" value="Phosphoglycerate mutase-like"/>
    <property type="match status" value="1"/>
</dbReference>
<accession>A0A1G2CD67</accession>
<dbReference type="Pfam" id="PF00300">
    <property type="entry name" value="His_Phos_1"/>
    <property type="match status" value="1"/>
</dbReference>
<dbReference type="InterPro" id="IPR002303">
    <property type="entry name" value="Valyl-tRNA_ligase"/>
</dbReference>
<dbReference type="CDD" id="cd07067">
    <property type="entry name" value="HP_PGM_like"/>
    <property type="match status" value="1"/>
</dbReference>
<dbReference type="InterPro" id="IPR001345">
    <property type="entry name" value="PG/BPGM_mutase_AS"/>
</dbReference>
<feature type="domain" description="Methionyl/Valyl/Leucyl/Isoleucyl-tRNA synthetase anticodon-binding" evidence="16">
    <location>
        <begin position="826"/>
        <end position="924"/>
    </location>
</feature>
<evidence type="ECO:0000256" key="4">
    <source>
        <dbReference type="ARBA" id="ARBA00022490"/>
    </source>
</evidence>
<dbReference type="PROSITE" id="PS00178">
    <property type="entry name" value="AA_TRNA_LIGASE_I"/>
    <property type="match status" value="1"/>
</dbReference>